<gene>
    <name evidence="3" type="ORF">FHR98_000132</name>
</gene>
<feature type="signal peptide" evidence="2">
    <location>
        <begin position="1"/>
        <end position="29"/>
    </location>
</feature>
<dbReference type="Proteomes" id="UP000581135">
    <property type="component" value="Unassembled WGS sequence"/>
</dbReference>
<feature type="chain" id="PRO_5033009955" evidence="2">
    <location>
        <begin position="30"/>
        <end position="234"/>
    </location>
</feature>
<keyword evidence="1 2" id="KW-0732">Signal</keyword>
<evidence type="ECO:0000313" key="4">
    <source>
        <dbReference type="Proteomes" id="UP000581135"/>
    </source>
</evidence>
<sequence length="234" mass="26138">MKRFQITRLRLLPLLLLGALLAAGLPAKAQNASPNLGDFKTSGIDGADKGSEAARLLGKIEAYLNGIDTITARYAQLASNGAYAEGMLHLDRPGKMRFEYDAPHPIVMISDGDVLFYYDRDLEEATRIDVEQTPIWFLLREQVSFDQPLRIVELKRRGGTVLVSLVEEDKLDQGTVTLQFNENPLSLQRWQIVDAQGMIIQITLLDPRFNDPIPDKAFDFSEYTLPLSGSASDR</sequence>
<reference evidence="3 4" key="1">
    <citation type="submission" date="2020-08" db="EMBL/GenBank/DDBJ databases">
        <title>Genomic Encyclopedia of Type Strains, Phase III (KMG-III): the genomes of soil and plant-associated and newly described type strains.</title>
        <authorList>
            <person name="Whitman W."/>
        </authorList>
    </citation>
    <scope>NUCLEOTIDE SEQUENCE [LARGE SCALE GENOMIC DNA]</scope>
    <source>
        <strain evidence="3 4">CECT 8803</strain>
    </source>
</reference>
<dbReference type="EMBL" id="JACHXA010000001">
    <property type="protein sequence ID" value="MBB3063867.1"/>
    <property type="molecule type" value="Genomic_DNA"/>
</dbReference>
<dbReference type="PANTHER" id="PTHR35869:SF1">
    <property type="entry name" value="OUTER-MEMBRANE LIPOPROTEIN CARRIER PROTEIN"/>
    <property type="match status" value="1"/>
</dbReference>
<organism evidence="3 4">
    <name type="scientific">Limibacillus halophilus</name>
    <dbReference type="NCBI Taxonomy" id="1579333"/>
    <lineage>
        <taxon>Bacteria</taxon>
        <taxon>Pseudomonadati</taxon>
        <taxon>Pseudomonadota</taxon>
        <taxon>Alphaproteobacteria</taxon>
        <taxon>Rhodospirillales</taxon>
        <taxon>Rhodovibrionaceae</taxon>
        <taxon>Limibacillus</taxon>
    </lineage>
</organism>
<proteinExistence type="predicted"/>
<protein>
    <submittedName>
        <fullName evidence="3">Outer membrane lipoprotein-sorting protein</fullName>
    </submittedName>
</protein>
<keyword evidence="3" id="KW-0449">Lipoprotein</keyword>
<dbReference type="Pfam" id="PF03548">
    <property type="entry name" value="LolA"/>
    <property type="match status" value="1"/>
</dbReference>
<dbReference type="InterPro" id="IPR004564">
    <property type="entry name" value="OM_lipoprot_carrier_LolA-like"/>
</dbReference>
<evidence type="ECO:0000256" key="1">
    <source>
        <dbReference type="ARBA" id="ARBA00022729"/>
    </source>
</evidence>
<dbReference type="CDD" id="cd16325">
    <property type="entry name" value="LolA"/>
    <property type="match status" value="1"/>
</dbReference>
<keyword evidence="4" id="KW-1185">Reference proteome</keyword>
<name>A0A839SLU1_9PROT</name>
<accession>A0A839SLU1</accession>
<dbReference type="PANTHER" id="PTHR35869">
    <property type="entry name" value="OUTER-MEMBRANE LIPOPROTEIN CARRIER PROTEIN"/>
    <property type="match status" value="1"/>
</dbReference>
<evidence type="ECO:0000313" key="3">
    <source>
        <dbReference type="EMBL" id="MBB3063867.1"/>
    </source>
</evidence>
<evidence type="ECO:0000256" key="2">
    <source>
        <dbReference type="SAM" id="SignalP"/>
    </source>
</evidence>
<dbReference type="InterPro" id="IPR029046">
    <property type="entry name" value="LolA/LolB/LppX"/>
</dbReference>
<comment type="caution">
    <text evidence="3">The sequence shown here is derived from an EMBL/GenBank/DDBJ whole genome shotgun (WGS) entry which is preliminary data.</text>
</comment>
<dbReference type="RefSeq" id="WP_183414681.1">
    <property type="nucleotide sequence ID" value="NZ_JACHXA010000001.1"/>
</dbReference>
<dbReference type="Gene3D" id="2.50.20.10">
    <property type="entry name" value="Lipoprotein localisation LolA/LolB/LppX"/>
    <property type="match status" value="1"/>
</dbReference>
<dbReference type="AlphaFoldDB" id="A0A839SLU1"/>
<dbReference type="SUPFAM" id="SSF89392">
    <property type="entry name" value="Prokaryotic lipoproteins and lipoprotein localization factors"/>
    <property type="match status" value="1"/>
</dbReference>